<dbReference type="EMBL" id="FLQV01003674">
    <property type="protein sequence ID" value="SBT02697.1"/>
    <property type="molecule type" value="Genomic_DNA"/>
</dbReference>
<dbReference type="NCBIfam" id="TIGR01639">
    <property type="entry name" value="P_fal_TIGR01639"/>
    <property type="match status" value="1"/>
</dbReference>
<name>A0A1A8XBW5_PLAOA</name>
<feature type="compositionally biased region" description="Acidic residues" evidence="1">
    <location>
        <begin position="233"/>
        <end position="251"/>
    </location>
</feature>
<dbReference type="InterPro" id="IPR006526">
    <property type="entry name" value="Export_prot_PHISTa/b/c"/>
</dbReference>
<dbReference type="AlphaFoldDB" id="A0A1A8XBW5"/>
<sequence length="510" mass="58086">MQRGGIKGKRVWNECTYGDLFGVTAEHGKGNLRILADNTPCHCKSFHKKGCAKRNCKYYNNYEHNNMEGSAYGGVEPNAYDCACACSQSSPFNCTDGYADHNDEEASDDDHIDEEASDDDHNAAEASDDDDNSYYSANAYSQSGPFYGDGSYDDHKGEETSDDDLSAEEASDDDHIDEEASDDDHNAAEASDDDDNSYYSANAYSQSGPFYGDGSYDDHKGEETSDDDHSAEEASDDDHNDEEASDDDDDNSYYTANACSQSSPFYCDGSYGNNYYGENYGEDCAEDCSEDSGEDSGEECANDCFDDSDCKLNGNLEGEQDSYYPYMKNKKCAAFDKKCEHSAKCSEKEKPCKCLSEELAYDSKDSFALPELTEEDVEEKINKLGNYVNVNDMFLIWNYMQDQERKKYHNMRSMLMSYCDSIASTCNIPEDVKRRECIKTHKYMTRIFSSYEKKFAKNFYSFLKEGSTERWRFLNFLNTYKAEFNKFRVIMYNYWKENIKRSMEEYNVHS</sequence>
<dbReference type="InterPro" id="IPR044885">
    <property type="entry name" value="PRESA_N_sf"/>
</dbReference>
<evidence type="ECO:0000259" key="2">
    <source>
        <dbReference type="Pfam" id="PF09687"/>
    </source>
</evidence>
<feature type="compositionally biased region" description="Acidic residues" evidence="1">
    <location>
        <begin position="102"/>
        <end position="118"/>
    </location>
</feature>
<dbReference type="Pfam" id="PF09687">
    <property type="entry name" value="PRESAN"/>
    <property type="match status" value="1"/>
</dbReference>
<proteinExistence type="predicted"/>
<feature type="compositionally biased region" description="Basic and acidic residues" evidence="1">
    <location>
        <begin position="216"/>
        <end position="232"/>
    </location>
</feature>
<evidence type="ECO:0000256" key="1">
    <source>
        <dbReference type="SAM" id="MobiDB-lite"/>
    </source>
</evidence>
<gene>
    <name evidence="3" type="ORF">POVCU1_079780</name>
</gene>
<dbReference type="Proteomes" id="UP000078546">
    <property type="component" value="Unassembled WGS sequence"/>
</dbReference>
<reference evidence="4" key="1">
    <citation type="submission" date="2016-05" db="EMBL/GenBank/DDBJ databases">
        <authorList>
            <person name="Naeem Raeece"/>
        </authorList>
    </citation>
    <scope>NUCLEOTIDE SEQUENCE [LARGE SCALE GENOMIC DNA]</scope>
</reference>
<dbReference type="PANTHER" id="PTHR36193">
    <property type="entry name" value="PHISTB DOMAIN-CONTAINING RESA-LIKE PROTEIN 1"/>
    <property type="match status" value="1"/>
</dbReference>
<evidence type="ECO:0000313" key="4">
    <source>
        <dbReference type="Proteomes" id="UP000078546"/>
    </source>
</evidence>
<evidence type="ECO:0000313" key="3">
    <source>
        <dbReference type="EMBL" id="SBT02697.1"/>
    </source>
</evidence>
<organism evidence="3 4">
    <name type="scientific">Plasmodium ovale curtisi</name>
    <dbReference type="NCBI Taxonomy" id="864141"/>
    <lineage>
        <taxon>Eukaryota</taxon>
        <taxon>Sar</taxon>
        <taxon>Alveolata</taxon>
        <taxon>Apicomplexa</taxon>
        <taxon>Aconoidasida</taxon>
        <taxon>Haemosporida</taxon>
        <taxon>Plasmodiidae</taxon>
        <taxon>Plasmodium</taxon>
        <taxon>Plasmodium (Plasmodium)</taxon>
    </lineage>
</organism>
<accession>A0A1A8XBW5</accession>
<dbReference type="Gene3D" id="6.10.280.180">
    <property type="entry name" value="Plasmodium RESA, N-terminal helical domain"/>
    <property type="match status" value="1"/>
</dbReference>
<protein>
    <recommendedName>
        <fullName evidence="2">Plasmodium RESA N-terminal domain-containing protein</fullName>
    </recommendedName>
</protein>
<feature type="domain" description="Plasmodium RESA N-terminal" evidence="2">
    <location>
        <begin position="371"/>
        <end position="495"/>
    </location>
</feature>
<feature type="compositionally biased region" description="Acidic residues" evidence="1">
    <location>
        <begin position="160"/>
        <end position="182"/>
    </location>
</feature>
<feature type="region of interest" description="Disordered" evidence="1">
    <location>
        <begin position="97"/>
        <end position="263"/>
    </location>
</feature>
<dbReference type="PANTHER" id="PTHR36193:SF23">
    <property type="entry name" value="PHISTB DOMAIN-CONTAINING RESA-LIKE PROTEIN 1"/>
    <property type="match status" value="1"/>
</dbReference>
<dbReference type="InterPro" id="IPR019111">
    <property type="entry name" value="PRESA_N"/>
</dbReference>
<feature type="compositionally biased region" description="Polar residues" evidence="1">
    <location>
        <begin position="253"/>
        <end position="263"/>
    </location>
</feature>